<accession>A0A1F6VC98</accession>
<feature type="binding site" description="in other chain" evidence="9">
    <location>
        <position position="100"/>
    </location>
    <ligand>
        <name>5-phospho-alpha-D-ribose 1-diphosphate</name>
        <dbReference type="ChEBI" id="CHEBI:58017"/>
        <note>ligand shared between dimeric partners</note>
    </ligand>
</feature>
<dbReference type="InterPro" id="IPR029057">
    <property type="entry name" value="PRTase-like"/>
</dbReference>
<dbReference type="SUPFAM" id="SSF53271">
    <property type="entry name" value="PRTase-like"/>
    <property type="match status" value="1"/>
</dbReference>
<dbReference type="InterPro" id="IPR023031">
    <property type="entry name" value="OPRT"/>
</dbReference>
<sequence length="217" mass="23115">MKNYQREFLDAALGCEALRFGTFTLKSGRVSPYFFNSGLFNTGARLARLGAFYAAAIVDSKIEFDMLYGPAYKGIPLASAVAIALAENHRRDVPYAFNRKESKDHGEGGDTIGAPLGGRVLIVDDVISAGTSARESIEIISRSGATPTGVVIALDRQERGQGELSAVQEVERAFGLRIVSIANLDTLLAYLGANGEHGERLPAVAAYRKQYGVAGAG</sequence>
<feature type="binding site" description="in other chain" evidence="9">
    <location>
        <begin position="124"/>
        <end position="132"/>
    </location>
    <ligand>
        <name>5-phospho-alpha-D-ribose 1-diphosphate</name>
        <dbReference type="ChEBI" id="CHEBI:58017"/>
        <note>ligand shared between dimeric partners</note>
    </ligand>
</feature>
<evidence type="ECO:0000256" key="4">
    <source>
        <dbReference type="ARBA" id="ARBA00011738"/>
    </source>
</evidence>
<dbReference type="Gene3D" id="3.40.50.2020">
    <property type="match status" value="1"/>
</dbReference>
<evidence type="ECO:0000313" key="12">
    <source>
        <dbReference type="Proteomes" id="UP000179076"/>
    </source>
</evidence>
<evidence type="ECO:0000256" key="8">
    <source>
        <dbReference type="ARBA" id="ARBA00022975"/>
    </source>
</evidence>
<evidence type="ECO:0000256" key="7">
    <source>
        <dbReference type="ARBA" id="ARBA00022679"/>
    </source>
</evidence>
<dbReference type="InterPro" id="IPR004467">
    <property type="entry name" value="Or_phspho_trans_dom"/>
</dbReference>
<feature type="binding site" evidence="9">
    <location>
        <position position="103"/>
    </location>
    <ligand>
        <name>5-phospho-alpha-D-ribose 1-diphosphate</name>
        <dbReference type="ChEBI" id="CHEBI:58017"/>
        <note>ligand shared between dimeric partners</note>
    </ligand>
</feature>
<dbReference type="EMBL" id="MFSP01000064">
    <property type="protein sequence ID" value="OGI67293.1"/>
    <property type="molecule type" value="Genomic_DNA"/>
</dbReference>
<dbReference type="PANTHER" id="PTHR46683">
    <property type="entry name" value="OROTATE PHOSPHORIBOSYLTRANSFERASE 1-RELATED"/>
    <property type="match status" value="1"/>
</dbReference>
<dbReference type="GO" id="GO:0005737">
    <property type="term" value="C:cytoplasm"/>
    <property type="evidence" value="ECO:0007669"/>
    <property type="project" value="TreeGrafter"/>
</dbReference>
<feature type="domain" description="Phosphoribosyltransferase" evidence="10">
    <location>
        <begin position="46"/>
        <end position="159"/>
    </location>
</feature>
<dbReference type="FunFam" id="3.40.50.2020:FF:000008">
    <property type="entry name" value="Orotate phosphoribosyltransferase"/>
    <property type="match status" value="1"/>
</dbReference>
<comment type="similarity">
    <text evidence="3 9">Belongs to the purine/pyrimidine phosphoribosyltransferase family. PyrE subfamily.</text>
</comment>
<evidence type="ECO:0000259" key="10">
    <source>
        <dbReference type="Pfam" id="PF00156"/>
    </source>
</evidence>
<evidence type="ECO:0000313" key="11">
    <source>
        <dbReference type="EMBL" id="OGI67293.1"/>
    </source>
</evidence>
<gene>
    <name evidence="9" type="primary">pyrE</name>
    <name evidence="11" type="ORF">A2W18_11325</name>
</gene>
<dbReference type="AlphaFoldDB" id="A0A1F6VC98"/>
<comment type="cofactor">
    <cofactor evidence="9">
        <name>Mg(2+)</name>
        <dbReference type="ChEBI" id="CHEBI:18420"/>
    </cofactor>
</comment>
<feature type="binding site" evidence="9">
    <location>
        <position position="128"/>
    </location>
    <ligand>
        <name>orotate</name>
        <dbReference type="ChEBI" id="CHEBI:30839"/>
    </ligand>
</feature>
<evidence type="ECO:0000256" key="2">
    <source>
        <dbReference type="ARBA" id="ARBA00004889"/>
    </source>
</evidence>
<dbReference type="CDD" id="cd06223">
    <property type="entry name" value="PRTases_typeI"/>
    <property type="match status" value="1"/>
</dbReference>
<dbReference type="GO" id="GO:0004588">
    <property type="term" value="F:orotate phosphoribosyltransferase activity"/>
    <property type="evidence" value="ECO:0007669"/>
    <property type="project" value="UniProtKB-UniRule"/>
</dbReference>
<dbReference type="GO" id="GO:0000287">
    <property type="term" value="F:magnesium ion binding"/>
    <property type="evidence" value="ECO:0007669"/>
    <property type="project" value="UniProtKB-UniRule"/>
</dbReference>
<evidence type="ECO:0000256" key="3">
    <source>
        <dbReference type="ARBA" id="ARBA00006340"/>
    </source>
</evidence>
<name>A0A1F6VC98_9PROT</name>
<dbReference type="Proteomes" id="UP000179076">
    <property type="component" value="Unassembled WGS sequence"/>
</dbReference>
<dbReference type="HAMAP" id="MF_01208">
    <property type="entry name" value="PyrE"/>
    <property type="match status" value="1"/>
</dbReference>
<organism evidence="11 12">
    <name type="scientific">Candidatus Muproteobacteria bacterium RBG_16_60_9</name>
    <dbReference type="NCBI Taxonomy" id="1817755"/>
    <lineage>
        <taxon>Bacteria</taxon>
        <taxon>Pseudomonadati</taxon>
        <taxon>Pseudomonadota</taxon>
        <taxon>Candidatus Muproteobacteria</taxon>
    </lineage>
</organism>
<feature type="binding site" description="in other chain" evidence="9">
    <location>
        <begin position="72"/>
        <end position="73"/>
    </location>
    <ligand>
        <name>5-phospho-alpha-D-ribose 1-diphosphate</name>
        <dbReference type="ChEBI" id="CHEBI:58017"/>
        <note>ligand shared between dimeric partners</note>
    </ligand>
</feature>
<evidence type="ECO:0000256" key="6">
    <source>
        <dbReference type="ARBA" id="ARBA00022676"/>
    </source>
</evidence>
<proteinExistence type="inferred from homology"/>
<keyword evidence="9" id="KW-0460">Magnesium</keyword>
<dbReference type="GO" id="GO:0044205">
    <property type="term" value="P:'de novo' UMP biosynthetic process"/>
    <property type="evidence" value="ECO:0007669"/>
    <property type="project" value="UniProtKB-UniRule"/>
</dbReference>
<keyword evidence="7 9" id="KW-0808">Transferase</keyword>
<feature type="binding site" evidence="9">
    <location>
        <position position="105"/>
    </location>
    <ligand>
        <name>5-phospho-alpha-D-ribose 1-diphosphate</name>
        <dbReference type="ChEBI" id="CHEBI:58017"/>
        <note>ligand shared between dimeric partners</note>
    </ligand>
</feature>
<protein>
    <recommendedName>
        <fullName evidence="5 9">Orotate phosphoribosyltransferase</fullName>
        <shortName evidence="9">OPRT</shortName>
        <shortName evidence="9">OPRTase</shortName>
        <ecNumber evidence="5 9">2.4.2.10</ecNumber>
    </recommendedName>
</protein>
<comment type="function">
    <text evidence="1 9">Catalyzes the transfer of a ribosyl phosphate group from 5-phosphoribose 1-diphosphate to orotate, leading to the formation of orotidine monophosphate (OMP).</text>
</comment>
<dbReference type="GO" id="GO:0006207">
    <property type="term" value="P:'de novo' pyrimidine nucleobase biosynthetic process"/>
    <property type="evidence" value="ECO:0007669"/>
    <property type="project" value="TreeGrafter"/>
</dbReference>
<evidence type="ECO:0000256" key="5">
    <source>
        <dbReference type="ARBA" id="ARBA00011971"/>
    </source>
</evidence>
<dbReference type="EC" id="2.4.2.10" evidence="5 9"/>
<evidence type="ECO:0000256" key="1">
    <source>
        <dbReference type="ARBA" id="ARBA00003769"/>
    </source>
</evidence>
<feature type="binding site" evidence="9">
    <location>
        <position position="156"/>
    </location>
    <ligand>
        <name>orotate</name>
        <dbReference type="ChEBI" id="CHEBI:30839"/>
    </ligand>
</feature>
<feature type="binding site" description="in other chain" evidence="9">
    <location>
        <position position="26"/>
    </location>
    <ligand>
        <name>5-phospho-alpha-D-ribose 1-diphosphate</name>
        <dbReference type="ChEBI" id="CHEBI:58017"/>
        <note>ligand shared between dimeric partners</note>
    </ligand>
</feature>
<dbReference type="NCBIfam" id="TIGR00336">
    <property type="entry name" value="pyrE"/>
    <property type="match status" value="1"/>
</dbReference>
<dbReference type="PANTHER" id="PTHR46683:SF1">
    <property type="entry name" value="OROTATE PHOSPHORIBOSYLTRANSFERASE 1-RELATED"/>
    <property type="match status" value="1"/>
</dbReference>
<comment type="subunit">
    <text evidence="4 9">Homodimer.</text>
</comment>
<comment type="pathway">
    <text evidence="2 9">Pyrimidine metabolism; UMP biosynthesis via de novo pathway; UMP from orotate: step 1/2.</text>
</comment>
<dbReference type="InterPro" id="IPR000836">
    <property type="entry name" value="PRTase_dom"/>
</dbReference>
<comment type="caution">
    <text evidence="11">The sequence shown here is derived from an EMBL/GenBank/DDBJ whole genome shotgun (WGS) entry which is preliminary data.</text>
</comment>
<dbReference type="GO" id="GO:0046132">
    <property type="term" value="P:pyrimidine ribonucleoside biosynthetic process"/>
    <property type="evidence" value="ECO:0007669"/>
    <property type="project" value="TreeGrafter"/>
</dbReference>
<dbReference type="UniPathway" id="UPA00070">
    <property type="reaction ID" value="UER00119"/>
</dbReference>
<feature type="binding site" evidence="9">
    <location>
        <begin position="34"/>
        <end position="35"/>
    </location>
    <ligand>
        <name>orotate</name>
        <dbReference type="ChEBI" id="CHEBI:30839"/>
    </ligand>
</feature>
<keyword evidence="8 9" id="KW-0665">Pyrimidine biosynthesis</keyword>
<evidence type="ECO:0000256" key="9">
    <source>
        <dbReference type="HAMAP-Rule" id="MF_01208"/>
    </source>
</evidence>
<reference evidence="11 12" key="1">
    <citation type="journal article" date="2016" name="Nat. Commun.">
        <title>Thousands of microbial genomes shed light on interconnected biogeochemical processes in an aquifer system.</title>
        <authorList>
            <person name="Anantharaman K."/>
            <person name="Brown C.T."/>
            <person name="Hug L.A."/>
            <person name="Sharon I."/>
            <person name="Castelle C.J."/>
            <person name="Probst A.J."/>
            <person name="Thomas B.C."/>
            <person name="Singh A."/>
            <person name="Wilkins M.J."/>
            <person name="Karaoz U."/>
            <person name="Brodie E.L."/>
            <person name="Williams K.H."/>
            <person name="Hubbard S.S."/>
            <person name="Banfield J.F."/>
        </authorList>
    </citation>
    <scope>NUCLEOTIDE SEQUENCE [LARGE SCALE GENOMIC DNA]</scope>
</reference>
<comment type="catalytic activity">
    <reaction evidence="9">
        <text>orotidine 5'-phosphate + diphosphate = orotate + 5-phospho-alpha-D-ribose 1-diphosphate</text>
        <dbReference type="Rhea" id="RHEA:10380"/>
        <dbReference type="ChEBI" id="CHEBI:30839"/>
        <dbReference type="ChEBI" id="CHEBI:33019"/>
        <dbReference type="ChEBI" id="CHEBI:57538"/>
        <dbReference type="ChEBI" id="CHEBI:58017"/>
        <dbReference type="EC" id="2.4.2.10"/>
    </reaction>
</comment>
<dbReference type="Pfam" id="PF00156">
    <property type="entry name" value="Pribosyltran"/>
    <property type="match status" value="1"/>
</dbReference>
<feature type="binding site" evidence="9">
    <location>
        <position position="99"/>
    </location>
    <ligand>
        <name>5-phospho-alpha-D-ribose 1-diphosphate</name>
        <dbReference type="ChEBI" id="CHEBI:58017"/>
        <note>ligand shared between dimeric partners</note>
    </ligand>
</feature>
<keyword evidence="6 9" id="KW-0328">Glycosyltransferase</keyword>